<dbReference type="InterPro" id="IPR018600">
    <property type="entry name" value="Phage_SP-beta_YonK"/>
</dbReference>
<protein>
    <submittedName>
        <fullName evidence="2">YonK family protein</fullName>
    </submittedName>
</protein>
<proteinExistence type="predicted"/>
<organism evidence="2 3">
    <name type="scientific">Paenibacillus medicaginis</name>
    <dbReference type="NCBI Taxonomy" id="1470560"/>
    <lineage>
        <taxon>Bacteria</taxon>
        <taxon>Bacillati</taxon>
        <taxon>Bacillota</taxon>
        <taxon>Bacilli</taxon>
        <taxon>Bacillales</taxon>
        <taxon>Paenibacillaceae</taxon>
        <taxon>Paenibacillus</taxon>
    </lineage>
</organism>
<evidence type="ECO:0000313" key="3">
    <source>
        <dbReference type="Proteomes" id="UP001580430"/>
    </source>
</evidence>
<dbReference type="EMBL" id="JBHIRY010000001">
    <property type="protein sequence ID" value="MFB5759090.1"/>
    <property type="molecule type" value="Genomic_DNA"/>
</dbReference>
<dbReference type="Proteomes" id="UP001580430">
    <property type="component" value="Unassembled WGS sequence"/>
</dbReference>
<dbReference type="RefSeq" id="WP_375518342.1">
    <property type="nucleotide sequence ID" value="NZ_JBHIRY010000001.1"/>
</dbReference>
<comment type="caution">
    <text evidence="2">The sequence shown here is derived from an EMBL/GenBank/DDBJ whole genome shotgun (WGS) entry which is preliminary data.</text>
</comment>
<feature type="domain" description="Bacillus phage SPbeta YonK" evidence="1">
    <location>
        <begin position="1"/>
        <end position="56"/>
    </location>
</feature>
<sequence>MAKRNNSVQFKGDLEVETMEIHEVTKEGSFTYDLLAELRRFDGKQITISIKEEFPVEPKPEE</sequence>
<dbReference type="Pfam" id="PF09642">
    <property type="entry name" value="YonK"/>
    <property type="match status" value="1"/>
</dbReference>
<dbReference type="InterPro" id="IPR037261">
    <property type="entry name" value="YonK_sf"/>
</dbReference>
<evidence type="ECO:0000259" key="1">
    <source>
        <dbReference type="Pfam" id="PF09642"/>
    </source>
</evidence>
<name>A0ABV5BUX3_9BACL</name>
<reference evidence="2 3" key="1">
    <citation type="submission" date="2024-09" db="EMBL/GenBank/DDBJ databases">
        <title>Paenibacillus zeirhizospherea sp. nov., isolated from surface of the maize (Zea mays) roots in a horticulture field, Hungary.</title>
        <authorList>
            <person name="Marton D."/>
            <person name="Farkas M."/>
            <person name="Bedics A."/>
            <person name="Toth E."/>
            <person name="Tancsics A."/>
            <person name="Boka K."/>
            <person name="Marati G."/>
            <person name="Kriszt B."/>
            <person name="Cserhati M."/>
        </authorList>
    </citation>
    <scope>NUCLEOTIDE SEQUENCE [LARGE SCALE GENOMIC DNA]</scope>
    <source>
        <strain evidence="2 3">JCM 18446</strain>
    </source>
</reference>
<keyword evidence="3" id="KW-1185">Reference proteome</keyword>
<accession>A0ABV5BUX3</accession>
<gene>
    <name evidence="2" type="ORF">ACE5LO_01655</name>
</gene>
<evidence type="ECO:0000313" key="2">
    <source>
        <dbReference type="EMBL" id="MFB5759090.1"/>
    </source>
</evidence>
<dbReference type="Gene3D" id="6.20.120.10">
    <property type="match status" value="1"/>
</dbReference>
<dbReference type="SUPFAM" id="SSF160570">
    <property type="entry name" value="YonK-like"/>
    <property type="match status" value="1"/>
</dbReference>